<dbReference type="Gene3D" id="3.30.479.30">
    <property type="entry name" value="Band 7 domain"/>
    <property type="match status" value="1"/>
</dbReference>
<evidence type="ECO:0000259" key="1">
    <source>
        <dbReference type="Pfam" id="PF12773"/>
    </source>
</evidence>
<protein>
    <recommendedName>
        <fullName evidence="5">Virion core protein (Lumpy skin disease virus)</fullName>
    </recommendedName>
</protein>
<dbReference type="PANTHER" id="PTHR37826">
    <property type="entry name" value="FLOTILLIN BAND_7_5 DOMAIN PROTEIN"/>
    <property type="match status" value="1"/>
</dbReference>
<dbReference type="RefSeq" id="WP_075527173.1">
    <property type="nucleotide sequence ID" value="NZ_CP017560.1"/>
</dbReference>
<evidence type="ECO:0000313" key="3">
    <source>
        <dbReference type="EMBL" id="AOV07047.1"/>
    </source>
</evidence>
<dbReference type="InterPro" id="IPR036013">
    <property type="entry name" value="Band_7/SPFH_dom_sf"/>
</dbReference>
<dbReference type="SUPFAM" id="SSF117892">
    <property type="entry name" value="Band 7/SPFH domain"/>
    <property type="match status" value="1"/>
</dbReference>
<dbReference type="InterPro" id="IPR033880">
    <property type="entry name" value="SPFH_YdjI"/>
</dbReference>
<proteinExistence type="predicted"/>
<dbReference type="EMBL" id="CP017560">
    <property type="protein sequence ID" value="AOV07047.1"/>
    <property type="molecule type" value="Genomic_DNA"/>
</dbReference>
<dbReference type="Pfam" id="PF13421">
    <property type="entry name" value="Band_7_1"/>
    <property type="match status" value="1"/>
</dbReference>
<dbReference type="Pfam" id="PF12773">
    <property type="entry name" value="DZR"/>
    <property type="match status" value="1"/>
</dbReference>
<dbReference type="AlphaFoldDB" id="A0A1D8JEA5"/>
<gene>
    <name evidence="3" type="ORF">BI350_05455</name>
</gene>
<feature type="domain" description="DZANK-type" evidence="1">
    <location>
        <begin position="306"/>
        <end position="352"/>
    </location>
</feature>
<reference evidence="3 4" key="1">
    <citation type="submission" date="2016-09" db="EMBL/GenBank/DDBJ databases">
        <title>Complete genome sequence of the Lysinibacillus sphaericus LMG 22257, a specie of Bacillus with ureolytic activity that can effectively biodeposit calcium carbonate.</title>
        <authorList>
            <person name="Yan W."/>
        </authorList>
    </citation>
    <scope>NUCLEOTIDE SEQUENCE [LARGE SCALE GENOMIC DNA]</scope>
    <source>
        <strain evidence="3 4">LMG 22257</strain>
    </source>
</reference>
<name>A0A1D8JEA5_9BACL</name>
<dbReference type="InterPro" id="IPR025874">
    <property type="entry name" value="DZR"/>
</dbReference>
<dbReference type="PANTHER" id="PTHR37826:SF2">
    <property type="entry name" value="ZINC-RIBBON DOMAIN-CONTAINING PROTEIN"/>
    <property type="match status" value="1"/>
</dbReference>
<accession>A0A1D8JEA5</accession>
<dbReference type="CDD" id="cd03408">
    <property type="entry name" value="SPFH_like_u1"/>
    <property type="match status" value="1"/>
</dbReference>
<keyword evidence="4" id="KW-1185">Reference proteome</keyword>
<feature type="domain" description="SPFH" evidence="2">
    <location>
        <begin position="26"/>
        <end position="236"/>
    </location>
</feature>
<dbReference type="Proteomes" id="UP000185746">
    <property type="component" value="Chromosome"/>
</dbReference>
<evidence type="ECO:0000259" key="2">
    <source>
        <dbReference type="Pfam" id="PF13421"/>
    </source>
</evidence>
<dbReference type="KEGG" id="surl:BI350_05455"/>
<evidence type="ECO:0000313" key="4">
    <source>
        <dbReference type="Proteomes" id="UP000185746"/>
    </source>
</evidence>
<evidence type="ECO:0008006" key="5">
    <source>
        <dbReference type="Google" id="ProtNLM"/>
    </source>
</evidence>
<sequence length="382" mass="41994">MGLFGFFKSQFIEVIEWTDNTSNTMVYKFPVHNNEIKMGAELTVRESQVAIFVNEGEIADIFGPGRYQLWTQNMPILTKLKSWKHGFNSPFKADVYFVNTKQFINQKWGTSNPIMMRDPEFGMIRLRGYGIYSYRVSEPTTFLKELFGTSSSYDTSSIENHLKKMILSGLTDLFAESQIAALDLAMYYDELSTQGKEKMQERFNAFGFEITSLYIENLSLPKEVEEAMDKRTSMGVLGNLGQYQQYQAAEALRDAAQNEGGGLAGAGAGLGAGAALGGMMTNALSGNQQQVNEPVTSQPHANKINCPHCDAKINATAKFCGECGKSVQTEKTPCINCETPVNKDAKFCGECGTKQVTEKVCEGCGSSNGPNAKFCGDCGESL</sequence>
<organism evidence="3 4">
    <name type="scientific">Sporosarcina ureilytica</name>
    <dbReference type="NCBI Taxonomy" id="298596"/>
    <lineage>
        <taxon>Bacteria</taxon>
        <taxon>Bacillati</taxon>
        <taxon>Bacillota</taxon>
        <taxon>Bacilli</taxon>
        <taxon>Bacillales</taxon>
        <taxon>Caryophanaceae</taxon>
        <taxon>Sporosarcina</taxon>
    </lineage>
</organism>